<proteinExistence type="predicted"/>
<dbReference type="OrthoDB" id="6426972at2759"/>
<reference evidence="7" key="1">
    <citation type="submission" date="2020-07" db="EMBL/GenBank/DDBJ databases">
        <title>Multicomponent nature underlies the extraordinary mechanical properties of spider dragline silk.</title>
        <authorList>
            <person name="Kono N."/>
            <person name="Nakamura H."/>
            <person name="Mori M."/>
            <person name="Yoshida Y."/>
            <person name="Ohtoshi R."/>
            <person name="Malay A.D."/>
            <person name="Moran D.A.P."/>
            <person name="Tomita M."/>
            <person name="Numata K."/>
            <person name="Arakawa K."/>
        </authorList>
    </citation>
    <scope>NUCLEOTIDE SEQUENCE</scope>
</reference>
<dbReference type="Proteomes" id="UP000887116">
    <property type="component" value="Unassembled WGS sequence"/>
</dbReference>
<dbReference type="GO" id="GO:0005886">
    <property type="term" value="C:plasma membrane"/>
    <property type="evidence" value="ECO:0007669"/>
    <property type="project" value="UniProtKB-SubCell"/>
</dbReference>
<evidence type="ECO:0000313" key="7">
    <source>
        <dbReference type="EMBL" id="GFQ88972.1"/>
    </source>
</evidence>
<keyword evidence="4 6" id="KW-1133">Transmembrane helix</keyword>
<dbReference type="EMBL" id="BMAO01013451">
    <property type="protein sequence ID" value="GFQ88972.1"/>
    <property type="molecule type" value="Genomic_DNA"/>
</dbReference>
<feature type="transmembrane region" description="Helical" evidence="6">
    <location>
        <begin position="180"/>
        <end position="203"/>
    </location>
</feature>
<evidence type="ECO:0000256" key="3">
    <source>
        <dbReference type="ARBA" id="ARBA00022692"/>
    </source>
</evidence>
<dbReference type="InterPro" id="IPR013604">
    <property type="entry name" value="7TM_chemorcpt"/>
</dbReference>
<keyword evidence="5 6" id="KW-0472">Membrane</keyword>
<comment type="caution">
    <text evidence="7">The sequence shown here is derived from an EMBL/GenBank/DDBJ whole genome shotgun (WGS) entry which is preliminary data.</text>
</comment>
<evidence type="ECO:0000256" key="5">
    <source>
        <dbReference type="ARBA" id="ARBA00023136"/>
    </source>
</evidence>
<accession>A0A8X6FTR3</accession>
<keyword evidence="8" id="KW-1185">Reference proteome</keyword>
<feature type="transmembrane region" description="Helical" evidence="6">
    <location>
        <begin position="145"/>
        <end position="168"/>
    </location>
</feature>
<gene>
    <name evidence="7" type="primary">AVEN_142535_1</name>
    <name evidence="7" type="ORF">TNCT_141741</name>
</gene>
<evidence type="ECO:0000256" key="4">
    <source>
        <dbReference type="ARBA" id="ARBA00022989"/>
    </source>
</evidence>
<dbReference type="GO" id="GO:0050909">
    <property type="term" value="P:sensory perception of taste"/>
    <property type="evidence" value="ECO:0007669"/>
    <property type="project" value="InterPro"/>
</dbReference>
<name>A0A8X6FTR3_TRICU</name>
<keyword evidence="2" id="KW-1003">Cell membrane</keyword>
<sequence length="297" mass="34111">MSLPKKLLKIFNMLHYTHRWRALTMPVCIVIFLDLCTIVFLMALYLNSRMNNDSHLEYKESPYILEELKGICLIIQDIWSALHIFILFCLSAYLMIYCCIVCACLELLFLELVAQFPVFISKGDYQTMVHIYQEITEVMISFQDFFAYPALVNVLSAMSGLFWGSYSIVFHTQEDYVTSVYLLGTLFNYFVLLLTVMLPASAVNKASKIAKNTILCMPGWFHEHYKTLKMFICKTFKHQELALTLGKVYKIDKSLIFSTLGTLVSYGILVGTLGTVQNHEIHVYNCTSTCNSKSCNQ</sequence>
<comment type="subcellular location">
    <subcellularLocation>
        <location evidence="1">Cell membrane</location>
        <topology evidence="1">Multi-pass membrane protein</topology>
    </subcellularLocation>
</comment>
<keyword evidence="3 6" id="KW-0812">Transmembrane</keyword>
<evidence type="ECO:0000256" key="1">
    <source>
        <dbReference type="ARBA" id="ARBA00004651"/>
    </source>
</evidence>
<evidence type="ECO:0000256" key="2">
    <source>
        <dbReference type="ARBA" id="ARBA00022475"/>
    </source>
</evidence>
<organism evidence="7 8">
    <name type="scientific">Trichonephila clavata</name>
    <name type="common">Joro spider</name>
    <name type="synonym">Nephila clavata</name>
    <dbReference type="NCBI Taxonomy" id="2740835"/>
    <lineage>
        <taxon>Eukaryota</taxon>
        <taxon>Metazoa</taxon>
        <taxon>Ecdysozoa</taxon>
        <taxon>Arthropoda</taxon>
        <taxon>Chelicerata</taxon>
        <taxon>Arachnida</taxon>
        <taxon>Araneae</taxon>
        <taxon>Araneomorphae</taxon>
        <taxon>Entelegynae</taxon>
        <taxon>Araneoidea</taxon>
        <taxon>Nephilidae</taxon>
        <taxon>Trichonephila</taxon>
    </lineage>
</organism>
<evidence type="ECO:0000313" key="8">
    <source>
        <dbReference type="Proteomes" id="UP000887116"/>
    </source>
</evidence>
<protein>
    <submittedName>
        <fullName evidence="7">Uncharacterized protein</fullName>
    </submittedName>
</protein>
<feature type="transmembrane region" description="Helical" evidence="6">
    <location>
        <begin position="20"/>
        <end position="47"/>
    </location>
</feature>
<dbReference type="Pfam" id="PF08395">
    <property type="entry name" value="7tm_7"/>
    <property type="match status" value="1"/>
</dbReference>
<evidence type="ECO:0000256" key="6">
    <source>
        <dbReference type="SAM" id="Phobius"/>
    </source>
</evidence>
<feature type="transmembrane region" description="Helical" evidence="6">
    <location>
        <begin position="255"/>
        <end position="276"/>
    </location>
</feature>
<dbReference type="AlphaFoldDB" id="A0A8X6FTR3"/>